<dbReference type="AlphaFoldDB" id="A0A6J6QWI1"/>
<proteinExistence type="inferred from homology"/>
<organism evidence="7">
    <name type="scientific">freshwater metagenome</name>
    <dbReference type="NCBI Taxonomy" id="449393"/>
    <lineage>
        <taxon>unclassified sequences</taxon>
        <taxon>metagenomes</taxon>
        <taxon>ecological metagenomes</taxon>
    </lineage>
</organism>
<dbReference type="SUPFAM" id="SSF55347">
    <property type="entry name" value="Glyceraldehyde-3-phosphate dehydrogenase-like, C-terminal domain"/>
    <property type="match status" value="1"/>
</dbReference>
<evidence type="ECO:0000256" key="2">
    <source>
        <dbReference type="ARBA" id="ARBA00023002"/>
    </source>
</evidence>
<dbReference type="Gene3D" id="3.40.50.720">
    <property type="entry name" value="NAD(P)-binding Rossmann-like Domain"/>
    <property type="match status" value="1"/>
</dbReference>
<dbReference type="PANTHER" id="PTHR43708:SF5">
    <property type="entry name" value="CONSERVED EXPRESSED OXIDOREDUCTASE (EUROFUNG)-RELATED"/>
    <property type="match status" value="1"/>
</dbReference>
<name>A0A6J6QWI1_9ZZZZ</name>
<dbReference type="GO" id="GO:0016491">
    <property type="term" value="F:oxidoreductase activity"/>
    <property type="evidence" value="ECO:0007669"/>
    <property type="project" value="UniProtKB-KW"/>
</dbReference>
<dbReference type="EMBL" id="CAEZZS010000024">
    <property type="protein sequence ID" value="CAB4776169.1"/>
    <property type="molecule type" value="Genomic_DNA"/>
</dbReference>
<dbReference type="EMBL" id="CAEZUJ010000031">
    <property type="protein sequence ID" value="CAB4602088.1"/>
    <property type="molecule type" value="Genomic_DNA"/>
</dbReference>
<dbReference type="PANTHER" id="PTHR43708">
    <property type="entry name" value="CONSERVED EXPRESSED OXIDOREDUCTASE (EUROFUNG)"/>
    <property type="match status" value="1"/>
</dbReference>
<dbReference type="EMBL" id="CAFBLI010000014">
    <property type="protein sequence ID" value="CAB4858757.1"/>
    <property type="molecule type" value="Genomic_DNA"/>
</dbReference>
<evidence type="ECO:0000313" key="9">
    <source>
        <dbReference type="EMBL" id="CAB4858757.1"/>
    </source>
</evidence>
<dbReference type="InterPro" id="IPR004104">
    <property type="entry name" value="Gfo/Idh/MocA-like_OxRdtase_C"/>
</dbReference>
<dbReference type="InterPro" id="IPR000683">
    <property type="entry name" value="Gfo/Idh/MocA-like_OxRdtase_N"/>
</dbReference>
<dbReference type="InterPro" id="IPR051317">
    <property type="entry name" value="Gfo/Idh/MocA_oxidoreduct"/>
</dbReference>
<dbReference type="EMBL" id="CAEZXH010000116">
    <property type="protein sequence ID" value="CAB4694397.1"/>
    <property type="molecule type" value="Genomic_DNA"/>
</dbReference>
<protein>
    <submittedName>
        <fullName evidence="7">Unannotated protein</fullName>
    </submittedName>
</protein>
<dbReference type="Pfam" id="PF02894">
    <property type="entry name" value="GFO_IDH_MocA_C"/>
    <property type="match status" value="1"/>
</dbReference>
<feature type="domain" description="Gfo/Idh/MocA-like oxidoreductase C-terminal" evidence="4">
    <location>
        <begin position="136"/>
        <end position="336"/>
    </location>
</feature>
<evidence type="ECO:0000256" key="1">
    <source>
        <dbReference type="ARBA" id="ARBA00010928"/>
    </source>
</evidence>
<sequence>MSENKLKAGLIGYGLAGKVFHGPLLAGSGFELSSILTNNPERIASAKSDFPNAHIAEDMKALLDQDLDLVVVASANVVHAEQALQAIAAGVTVVIDKPVGRNVRETHSIFDAADKAGVKACAFFNRRWDSDALTMKRVIKGREIGSIHRFESRFERFRPELKMDSWRDDNAVEQGGGLLLDLQTHLIAGAIDLFGPAEVSYCSMRKIRGGNEDDCVIVLKHLMNVDSYLSVSAVAGGPGSRVRALGKTGAVEIDYLDPQEDLLKSGAKPVNGKWEIGPKSTGRIMRGDDVKDLDIEAGNYPAFYNQVAAAIRGQGDMPVPVSDAMEVARLIDVAREMSIR</sequence>
<comment type="similarity">
    <text evidence="1">Belongs to the Gfo/Idh/MocA family.</text>
</comment>
<feature type="domain" description="Gfo/Idh/MocA-like oxidoreductase N-terminal" evidence="3">
    <location>
        <begin position="7"/>
        <end position="120"/>
    </location>
</feature>
<dbReference type="Gene3D" id="3.30.360.10">
    <property type="entry name" value="Dihydrodipicolinate Reductase, domain 2"/>
    <property type="match status" value="1"/>
</dbReference>
<evidence type="ECO:0000259" key="4">
    <source>
        <dbReference type="Pfam" id="PF02894"/>
    </source>
</evidence>
<dbReference type="EMBL" id="CAEZYJ010000020">
    <property type="protein sequence ID" value="CAB4713983.1"/>
    <property type="molecule type" value="Genomic_DNA"/>
</dbReference>
<reference evidence="7" key="1">
    <citation type="submission" date="2020-05" db="EMBL/GenBank/DDBJ databases">
        <authorList>
            <person name="Chiriac C."/>
            <person name="Salcher M."/>
            <person name="Ghai R."/>
            <person name="Kavagutti S V."/>
        </authorList>
    </citation>
    <scope>NUCLEOTIDE SEQUENCE</scope>
</reference>
<dbReference type="InterPro" id="IPR036291">
    <property type="entry name" value="NAD(P)-bd_dom_sf"/>
</dbReference>
<evidence type="ECO:0000313" key="8">
    <source>
        <dbReference type="EMBL" id="CAB4776169.1"/>
    </source>
</evidence>
<evidence type="ECO:0000313" key="5">
    <source>
        <dbReference type="EMBL" id="CAB4602088.1"/>
    </source>
</evidence>
<evidence type="ECO:0000313" key="7">
    <source>
        <dbReference type="EMBL" id="CAB4713983.1"/>
    </source>
</evidence>
<dbReference type="SUPFAM" id="SSF51735">
    <property type="entry name" value="NAD(P)-binding Rossmann-fold domains"/>
    <property type="match status" value="1"/>
</dbReference>
<keyword evidence="2" id="KW-0560">Oxidoreductase</keyword>
<gene>
    <name evidence="5" type="ORF">UFOPK1811_00879</name>
    <name evidence="6" type="ORF">UFOPK2360_01309</name>
    <name evidence="7" type="ORF">UFOPK2659_00264</name>
    <name evidence="8" type="ORF">UFOPK2922_00671</name>
    <name evidence="9" type="ORF">UFOPK3306_00307</name>
</gene>
<accession>A0A6J6QWI1</accession>
<evidence type="ECO:0000259" key="3">
    <source>
        <dbReference type="Pfam" id="PF01408"/>
    </source>
</evidence>
<dbReference type="GO" id="GO:0000166">
    <property type="term" value="F:nucleotide binding"/>
    <property type="evidence" value="ECO:0007669"/>
    <property type="project" value="InterPro"/>
</dbReference>
<dbReference type="Pfam" id="PF01408">
    <property type="entry name" value="GFO_IDH_MocA"/>
    <property type="match status" value="1"/>
</dbReference>
<evidence type="ECO:0000313" key="6">
    <source>
        <dbReference type="EMBL" id="CAB4694397.1"/>
    </source>
</evidence>